<organism evidence="2 3">
    <name type="scientific">Sphingomonas sanxanigenens</name>
    <dbReference type="NCBI Taxonomy" id="397260"/>
    <lineage>
        <taxon>Bacteria</taxon>
        <taxon>Pseudomonadati</taxon>
        <taxon>Pseudomonadota</taxon>
        <taxon>Alphaproteobacteria</taxon>
        <taxon>Sphingomonadales</taxon>
        <taxon>Sphingomonadaceae</taxon>
        <taxon>Sphingomonas</taxon>
    </lineage>
</organism>
<protein>
    <submittedName>
        <fullName evidence="2">Uncharacterized protein</fullName>
    </submittedName>
</protein>
<sequence length="94" mass="10450">MQFNDAGFLGGRRFEQRLLRRPSIVQRHVNHVEHCSTAHGASGNLLGRIRTPSADDQWSPAGRVTQRIIKAGLHQGLEKRVCHASNRDTTGLKA</sequence>
<gene>
    <name evidence="2" type="ORF">DI623_05735</name>
</gene>
<evidence type="ECO:0000256" key="1">
    <source>
        <dbReference type="SAM" id="MobiDB-lite"/>
    </source>
</evidence>
<dbReference type="Proteomes" id="UP000249066">
    <property type="component" value="Unassembled WGS sequence"/>
</dbReference>
<dbReference type="AlphaFoldDB" id="A0A2W5ABX6"/>
<dbReference type="EMBL" id="QFNN01000021">
    <property type="protein sequence ID" value="PZO90762.1"/>
    <property type="molecule type" value="Genomic_DNA"/>
</dbReference>
<name>A0A2W5ABX6_9SPHN</name>
<reference evidence="2 3" key="1">
    <citation type="submission" date="2017-08" db="EMBL/GenBank/DDBJ databases">
        <title>Infants hospitalized years apart are colonized by the same room-sourced microbial strains.</title>
        <authorList>
            <person name="Brooks B."/>
            <person name="Olm M.R."/>
            <person name="Firek B.A."/>
            <person name="Baker R."/>
            <person name="Thomas B.C."/>
            <person name="Morowitz M.J."/>
            <person name="Banfield J.F."/>
        </authorList>
    </citation>
    <scope>NUCLEOTIDE SEQUENCE [LARGE SCALE GENOMIC DNA]</scope>
    <source>
        <strain evidence="2">S2_018_000_R2_101</strain>
    </source>
</reference>
<proteinExistence type="predicted"/>
<evidence type="ECO:0000313" key="3">
    <source>
        <dbReference type="Proteomes" id="UP000249066"/>
    </source>
</evidence>
<comment type="caution">
    <text evidence="2">The sequence shown here is derived from an EMBL/GenBank/DDBJ whole genome shotgun (WGS) entry which is preliminary data.</text>
</comment>
<evidence type="ECO:0000313" key="2">
    <source>
        <dbReference type="EMBL" id="PZO90762.1"/>
    </source>
</evidence>
<accession>A0A2W5ABX6</accession>
<feature type="region of interest" description="Disordered" evidence="1">
    <location>
        <begin position="40"/>
        <end position="61"/>
    </location>
</feature>